<comment type="caution">
    <text evidence="4">The sequence shown here is derived from an EMBL/GenBank/DDBJ whole genome shotgun (WGS) entry which is preliminary data.</text>
</comment>
<dbReference type="Proteomes" id="UP001159427">
    <property type="component" value="Unassembled WGS sequence"/>
</dbReference>
<evidence type="ECO:0000256" key="1">
    <source>
        <dbReference type="SAM" id="MobiDB-lite"/>
    </source>
</evidence>
<evidence type="ECO:0000313" key="5">
    <source>
        <dbReference type="Proteomes" id="UP001159427"/>
    </source>
</evidence>
<feature type="compositionally biased region" description="Polar residues" evidence="1">
    <location>
        <begin position="30"/>
        <end position="42"/>
    </location>
</feature>
<dbReference type="Pfam" id="PF25815">
    <property type="entry name" value="CTHRC1_C"/>
    <property type="match status" value="2"/>
</dbReference>
<feature type="compositionally biased region" description="Low complexity" evidence="1">
    <location>
        <begin position="326"/>
        <end position="335"/>
    </location>
</feature>
<sequence length="522" mass="56102">MSTACKVSLALLCLFAVASFLVLTAVAGNKTKQTSSNMQSSPFCGFGGIPGMHGLPGRDGRDGREGAKGDPGSPGKTGPLGPAGVNGKDGAKGEPGVRGPPGPKGERGQSGHPGNPGLMPFKNWKECAWKDLNDGKDNGLIKDCVFTKNFSDTALHVAWTGALRLHHCTSCCKRWYFTFNGAECSAPLPIDGIVYMWQGKTQDLHRVRHIEGHCHNIHKGKVRVGFWVGNCPSNKPGDAYTGYSSVSRIFIEENLGRRLMDPFLEVPETIQAQSQNIEINLKNKAQVLASKSCSSTSFCNGVPSMPGTPGMPDRDGRDGRDGAKGDQGIQGNTGPQGPPGPTGANRAKEEQDGAKGESGVQGPPGPKEERGQSEHPGNSGLMPFKNWKECAWNNLRDGKDNGLIRDCVFTKNFSDTAIHVAWTGALRIYGCTSCCKRWYFTFNGAECSAPLPIDGIVYMWQGKTQDLHRVRHIEGHCNNIHKGKVRVGFWVGNCRGGSPGDATTGWQSVSRIFIEEVPKAQA</sequence>
<dbReference type="Pfam" id="PF01391">
    <property type="entry name" value="Collagen"/>
    <property type="match status" value="1"/>
</dbReference>
<organism evidence="4 5">
    <name type="scientific">Porites evermanni</name>
    <dbReference type="NCBI Taxonomy" id="104178"/>
    <lineage>
        <taxon>Eukaryota</taxon>
        <taxon>Metazoa</taxon>
        <taxon>Cnidaria</taxon>
        <taxon>Anthozoa</taxon>
        <taxon>Hexacorallia</taxon>
        <taxon>Scleractinia</taxon>
        <taxon>Fungiina</taxon>
        <taxon>Poritidae</taxon>
        <taxon>Porites</taxon>
    </lineage>
</organism>
<evidence type="ECO:0000313" key="4">
    <source>
        <dbReference type="EMBL" id="CAH3021724.1"/>
    </source>
</evidence>
<dbReference type="InterPro" id="IPR008160">
    <property type="entry name" value="Collagen"/>
</dbReference>
<keyword evidence="2" id="KW-0732">Signal</keyword>
<feature type="domain" description="CTHRC1 C-terminal" evidence="3">
    <location>
        <begin position="122"/>
        <end position="251"/>
    </location>
</feature>
<dbReference type="PANTHER" id="PTHR24637:SF421">
    <property type="entry name" value="CUTICLE COLLAGEN DPY-2"/>
    <property type="match status" value="1"/>
</dbReference>
<gene>
    <name evidence="4" type="ORF">PEVE_00012602</name>
</gene>
<dbReference type="EMBL" id="CALNXI010000193">
    <property type="protein sequence ID" value="CAH3021724.1"/>
    <property type="molecule type" value="Genomic_DNA"/>
</dbReference>
<feature type="compositionally biased region" description="Basic and acidic residues" evidence="1">
    <location>
        <begin position="56"/>
        <end position="68"/>
    </location>
</feature>
<keyword evidence="5" id="KW-1185">Reference proteome</keyword>
<feature type="signal peptide" evidence="2">
    <location>
        <begin position="1"/>
        <end position="28"/>
    </location>
</feature>
<reference evidence="4 5" key="1">
    <citation type="submission" date="2022-05" db="EMBL/GenBank/DDBJ databases">
        <authorList>
            <consortium name="Genoscope - CEA"/>
            <person name="William W."/>
        </authorList>
    </citation>
    <scope>NUCLEOTIDE SEQUENCE [LARGE SCALE GENOMIC DNA]</scope>
</reference>
<dbReference type="InterPro" id="IPR057873">
    <property type="entry name" value="CTHRC1_C"/>
</dbReference>
<feature type="region of interest" description="Disordered" evidence="1">
    <location>
        <begin position="30"/>
        <end position="118"/>
    </location>
</feature>
<evidence type="ECO:0000259" key="3">
    <source>
        <dbReference type="Pfam" id="PF25815"/>
    </source>
</evidence>
<feature type="compositionally biased region" description="Basic and acidic residues" evidence="1">
    <location>
        <begin position="312"/>
        <end position="324"/>
    </location>
</feature>
<feature type="domain" description="CTHRC1 C-terminal" evidence="3">
    <location>
        <begin position="385"/>
        <end position="514"/>
    </location>
</feature>
<feature type="chain" id="PRO_5046296624" description="CTHRC1 C-terminal domain-containing protein" evidence="2">
    <location>
        <begin position="29"/>
        <end position="522"/>
    </location>
</feature>
<accession>A0ABN8M0Z9</accession>
<feature type="compositionally biased region" description="Basic and acidic residues" evidence="1">
    <location>
        <begin position="346"/>
        <end position="355"/>
    </location>
</feature>
<name>A0ABN8M0Z9_9CNID</name>
<evidence type="ECO:0000256" key="2">
    <source>
        <dbReference type="SAM" id="SignalP"/>
    </source>
</evidence>
<proteinExistence type="predicted"/>
<dbReference type="PANTHER" id="PTHR24637">
    <property type="entry name" value="COLLAGEN"/>
    <property type="match status" value="1"/>
</dbReference>
<feature type="region of interest" description="Disordered" evidence="1">
    <location>
        <begin position="298"/>
        <end position="382"/>
    </location>
</feature>
<protein>
    <recommendedName>
        <fullName evidence="3">CTHRC1 C-terminal domain-containing protein</fullName>
    </recommendedName>
</protein>